<dbReference type="EMBL" id="JACGWS010000008">
    <property type="protein sequence ID" value="MBC8755654.1"/>
    <property type="molecule type" value="Genomic_DNA"/>
</dbReference>
<reference evidence="3 4" key="1">
    <citation type="submission" date="2020-07" db="EMBL/GenBank/DDBJ databases">
        <title>Description of Kordia aestuariivivens sp. nov., isolated from a tidal flat.</title>
        <authorList>
            <person name="Park S."/>
            <person name="Yoon J.-H."/>
        </authorList>
    </citation>
    <scope>NUCLEOTIDE SEQUENCE [LARGE SCALE GENOMIC DNA]</scope>
    <source>
        <strain evidence="3 4">YSTF-M3</strain>
    </source>
</reference>
<dbReference type="Proteomes" id="UP000619238">
    <property type="component" value="Unassembled WGS sequence"/>
</dbReference>
<dbReference type="InterPro" id="IPR026444">
    <property type="entry name" value="Secre_tail"/>
</dbReference>
<accession>A0ABR7QAP8</accession>
<evidence type="ECO:0000259" key="2">
    <source>
        <dbReference type="Pfam" id="PF18962"/>
    </source>
</evidence>
<sequence length="244" mass="25519">MHNSSYSFSIQAVPNASANNFATSVQSYGFTIIVPDGVTIDTGSATSLGGAAGATFFDGTNVAQPTIDGYLVTETLGSPATLSAPSAATNSTVYTFTVNGTPTMGTIYILENNSALANTVTPLKSFMQADMIDNGMAEFVNVVDPNAAAVTAPSSFNLATLSIEEENILSQLSLYPNPAKDIVKIELPAGIEDIKIEVFDNAGKQIAMQLSPENTIDVSNIASGLYLITITSDDIKTTKKLIVE</sequence>
<evidence type="ECO:0000313" key="4">
    <source>
        <dbReference type="Proteomes" id="UP000619238"/>
    </source>
</evidence>
<dbReference type="Pfam" id="PF18962">
    <property type="entry name" value="Por_Secre_tail"/>
    <property type="match status" value="1"/>
</dbReference>
<proteinExistence type="predicted"/>
<organism evidence="3 4">
    <name type="scientific">Kordia aestuariivivens</name>
    <dbReference type="NCBI Taxonomy" id="2759037"/>
    <lineage>
        <taxon>Bacteria</taxon>
        <taxon>Pseudomonadati</taxon>
        <taxon>Bacteroidota</taxon>
        <taxon>Flavobacteriia</taxon>
        <taxon>Flavobacteriales</taxon>
        <taxon>Flavobacteriaceae</taxon>
        <taxon>Kordia</taxon>
    </lineage>
</organism>
<gene>
    <name evidence="3" type="ORF">H2O64_13330</name>
</gene>
<keyword evidence="1" id="KW-0732">Signal</keyword>
<keyword evidence="4" id="KW-1185">Reference proteome</keyword>
<evidence type="ECO:0000313" key="3">
    <source>
        <dbReference type="EMBL" id="MBC8755654.1"/>
    </source>
</evidence>
<dbReference type="NCBIfam" id="TIGR04183">
    <property type="entry name" value="Por_Secre_tail"/>
    <property type="match status" value="1"/>
</dbReference>
<evidence type="ECO:0000256" key="1">
    <source>
        <dbReference type="ARBA" id="ARBA00022729"/>
    </source>
</evidence>
<feature type="domain" description="Secretion system C-terminal sorting" evidence="2">
    <location>
        <begin position="174"/>
        <end position="243"/>
    </location>
</feature>
<name>A0ABR7QAP8_9FLAO</name>
<comment type="caution">
    <text evidence="3">The sequence shown here is derived from an EMBL/GenBank/DDBJ whole genome shotgun (WGS) entry which is preliminary data.</text>
</comment>
<protein>
    <submittedName>
        <fullName evidence="3">T9SS type A sorting domain-containing protein</fullName>
    </submittedName>
</protein>